<gene>
    <name evidence="8" type="ORF">X841_03005</name>
</gene>
<dbReference type="Proteomes" id="UP000024559">
    <property type="component" value="Chromosome"/>
</dbReference>
<dbReference type="NCBIfam" id="NF033581">
    <property type="entry name" value="transpos_IS5_4"/>
    <property type="match status" value="1"/>
</dbReference>
<feature type="domain" description="Transposase InsH N-terminal" evidence="7">
    <location>
        <begin position="12"/>
        <end position="111"/>
    </location>
</feature>
<proteinExistence type="inferred from homology"/>
<dbReference type="GO" id="GO:0003677">
    <property type="term" value="F:DNA binding"/>
    <property type="evidence" value="ECO:0007669"/>
    <property type="project" value="UniProtKB-KW"/>
</dbReference>
<name>A0A0E2Q2U8_STRTR</name>
<evidence type="ECO:0000256" key="3">
    <source>
        <dbReference type="ARBA" id="ARBA00022578"/>
    </source>
</evidence>
<dbReference type="Pfam" id="PF05598">
    <property type="entry name" value="DUF772"/>
    <property type="match status" value="1"/>
</dbReference>
<keyword evidence="4" id="KW-0238">DNA-binding</keyword>
<dbReference type="EMBL" id="AZJT01000022">
    <property type="protein sequence ID" value="ETW90836.1"/>
    <property type="molecule type" value="Genomic_DNA"/>
</dbReference>
<evidence type="ECO:0000256" key="4">
    <source>
        <dbReference type="ARBA" id="ARBA00023125"/>
    </source>
</evidence>
<dbReference type="InterPro" id="IPR047959">
    <property type="entry name" value="Transpos_IS5"/>
</dbReference>
<dbReference type="Pfam" id="PF01609">
    <property type="entry name" value="DDE_Tnp_1"/>
    <property type="match status" value="1"/>
</dbReference>
<dbReference type="PATRIC" id="fig|1433289.7.peg.602"/>
<organism evidence="8 9">
    <name type="scientific">Streptococcus thermophilus M17PTZA496</name>
    <dbReference type="NCBI Taxonomy" id="1433289"/>
    <lineage>
        <taxon>Bacteria</taxon>
        <taxon>Bacillati</taxon>
        <taxon>Bacillota</taxon>
        <taxon>Bacilli</taxon>
        <taxon>Lactobacillales</taxon>
        <taxon>Streptococcaceae</taxon>
        <taxon>Streptococcus</taxon>
    </lineage>
</organism>
<keyword evidence="3" id="KW-0815">Transposition</keyword>
<dbReference type="PANTHER" id="PTHR35604">
    <property type="entry name" value="TRANSPOSASE INSH FOR INSERTION SEQUENCE ELEMENT IS5A-RELATED"/>
    <property type="match status" value="1"/>
</dbReference>
<reference evidence="9" key="1">
    <citation type="submission" date="2013-12" db="EMBL/GenBank/DDBJ databases">
        <title>Genome sequences of Streptococcus thermophilus strains MTH17CL396 and M17PTZA496 isolated from Fontina cheese in Valle d'Aosta region (Italy).</title>
        <authorList>
            <person name="Treu L."/>
            <person name="Giacomini A."/>
            <person name="Corich V."/>
            <person name="Vendramin V."/>
            <person name="Bovo B."/>
        </authorList>
    </citation>
    <scope>NUCLEOTIDE SEQUENCE [LARGE SCALE GENOMIC DNA]</scope>
    <source>
        <strain evidence="9">M17PTZA496</strain>
    </source>
</reference>
<keyword evidence="5" id="KW-0233">DNA recombination</keyword>
<dbReference type="InterPro" id="IPR008490">
    <property type="entry name" value="Transposase_InsH_N"/>
</dbReference>
<dbReference type="RefSeq" id="WP_011681261.1">
    <property type="nucleotide sequence ID" value="NZ_CM002372.1"/>
</dbReference>
<comment type="caution">
    <text evidence="8">The sequence shown here is derived from an EMBL/GenBank/DDBJ whole genome shotgun (WGS) entry which is preliminary data.</text>
</comment>
<accession>A0A0E2Q2U8</accession>
<dbReference type="PANTHER" id="PTHR35604:SF2">
    <property type="entry name" value="TRANSPOSASE INSH FOR INSERTION SEQUENCE ELEMENT IS5A-RELATED"/>
    <property type="match status" value="1"/>
</dbReference>
<protein>
    <submittedName>
        <fullName evidence="8">Transposase IS1198</fullName>
    </submittedName>
</protein>
<evidence type="ECO:0000256" key="1">
    <source>
        <dbReference type="ARBA" id="ARBA00003544"/>
    </source>
</evidence>
<evidence type="ECO:0000259" key="6">
    <source>
        <dbReference type="Pfam" id="PF01609"/>
    </source>
</evidence>
<dbReference type="GO" id="GO:0006313">
    <property type="term" value="P:DNA transposition"/>
    <property type="evidence" value="ECO:0007669"/>
    <property type="project" value="InterPro"/>
</dbReference>
<evidence type="ECO:0000313" key="8">
    <source>
        <dbReference type="EMBL" id="ETW90836.1"/>
    </source>
</evidence>
<dbReference type="InterPro" id="IPR002559">
    <property type="entry name" value="Transposase_11"/>
</dbReference>
<evidence type="ECO:0000256" key="5">
    <source>
        <dbReference type="ARBA" id="ARBA00023172"/>
    </source>
</evidence>
<evidence type="ECO:0000259" key="7">
    <source>
        <dbReference type="Pfam" id="PF05598"/>
    </source>
</evidence>
<comment type="similarity">
    <text evidence="2">Belongs to the transposase 11 family.</text>
</comment>
<sequence>MHLFTDDEKILSKLTEKGNPLERLDAVMDWQLFLPLLSELFSRKNKVIGRGGRPHLDYLMMFKVLLLQRLHNLSDDAMEYQLLDRLSFRRFVGCHEDNVPDSKTIWLYRDRLTQSGREKELFDLFYTQLSDEGLIAHTGQIVDASFVECPKQRNSREENEKIKAHETVEGWNKAKRCQKDIDGSWTQKGGVRYFGYKNHVCVDRKSKLIKDYGVTTASIHDSNVLASLCDANEPVFDDSAYVGKSVPDNCQHHTVRRAFRNKPLTDTDKNINRHIAKVRCRVEHVFGFIENSMKGSTFRGIGMDRAKTNVTLTNLLYNIFRFEQIKRLGLKSWA</sequence>
<evidence type="ECO:0000256" key="2">
    <source>
        <dbReference type="ARBA" id="ARBA00010075"/>
    </source>
</evidence>
<dbReference type="GO" id="GO:0004803">
    <property type="term" value="F:transposase activity"/>
    <property type="evidence" value="ECO:0007669"/>
    <property type="project" value="InterPro"/>
</dbReference>
<feature type="domain" description="Transposase IS4-like" evidence="6">
    <location>
        <begin position="138"/>
        <end position="319"/>
    </location>
</feature>
<dbReference type="HOGENOM" id="CLU_049873_1_1_9"/>
<evidence type="ECO:0000313" key="9">
    <source>
        <dbReference type="Proteomes" id="UP000024559"/>
    </source>
</evidence>
<comment type="function">
    <text evidence="1">Involved in the transposition of the insertion sequence IS5.</text>
</comment>
<dbReference type="AlphaFoldDB" id="A0A0E2Q2U8"/>